<dbReference type="STRING" id="398580.Dshi_1386"/>
<reference evidence="2" key="1">
    <citation type="journal article" date="2010" name="ISME J.">
        <title>The complete genome sequence of the algal symbiont Dinoroseobacter shibae: a hitchhiker's guide to life in the sea.</title>
        <authorList>
            <person name="Wagner-Dobler I."/>
            <person name="Ballhausen B."/>
            <person name="Berger M."/>
            <person name="Brinkhoff T."/>
            <person name="Buchholz I."/>
            <person name="Bunk B."/>
            <person name="Cypionka H."/>
            <person name="Daniel R."/>
            <person name="Drepper T."/>
            <person name="Gerdts G."/>
            <person name="Hahnke S."/>
            <person name="Han C."/>
            <person name="Jahn D."/>
            <person name="Kalhoefer D."/>
            <person name="Kiss H."/>
            <person name="Klenk H.P."/>
            <person name="Kyrpides N."/>
            <person name="Liebl W."/>
            <person name="Liesegang H."/>
            <person name="Meincke L."/>
            <person name="Pati A."/>
            <person name="Petersen J."/>
            <person name="Piekarski T."/>
            <person name="Pommerenke C."/>
            <person name="Pradella S."/>
            <person name="Pukall R."/>
            <person name="Rabus R."/>
            <person name="Stackebrandt E."/>
            <person name="Thole S."/>
            <person name="Thompson L."/>
            <person name="Tielen P."/>
            <person name="Tomasch J."/>
            <person name="von Jan M."/>
            <person name="Wanphrut N."/>
            <person name="Wichels A."/>
            <person name="Zech H."/>
            <person name="Simon M."/>
        </authorList>
    </citation>
    <scope>NUCLEOTIDE SEQUENCE [LARGE SCALE GENOMIC DNA]</scope>
    <source>
        <strain evidence="2">DSM 16493 / NCIMB 14021 / DFL 12</strain>
    </source>
</reference>
<evidence type="ECO:0000313" key="2">
    <source>
        <dbReference type="Proteomes" id="UP000006833"/>
    </source>
</evidence>
<dbReference type="EMBL" id="CP000830">
    <property type="protein sequence ID" value="ABV93128.1"/>
    <property type="molecule type" value="Genomic_DNA"/>
</dbReference>
<organism evidence="1 2">
    <name type="scientific">Dinoroseobacter shibae (strain DSM 16493 / NCIMB 14021 / DFL 12)</name>
    <dbReference type="NCBI Taxonomy" id="398580"/>
    <lineage>
        <taxon>Bacteria</taxon>
        <taxon>Pseudomonadati</taxon>
        <taxon>Pseudomonadota</taxon>
        <taxon>Alphaproteobacteria</taxon>
        <taxon>Rhodobacterales</taxon>
        <taxon>Roseobacteraceae</taxon>
        <taxon>Dinoroseobacter</taxon>
    </lineage>
</organism>
<protein>
    <submittedName>
        <fullName evidence="1">Uncharacterized protein</fullName>
    </submittedName>
</protein>
<dbReference type="KEGG" id="dsh:Dshi_1386"/>
<sequence length="470" mass="52118">MPRCRRAIDQPRTTCVTSHRYASPDVILLDIPGTGAQALRDSFGAAVETRLSTGFDAPGVPRIAAVRHPLVRMARIIAQFRDGESPGAKPRLPGLTWEGALEILENPRTPCDHSRSYPQAQLKACLAPQTHPIRRLHEADHLIRAECFAQDYARAAEACALPMPARIVAHAPLPEMSPEVQARALRFYKRDFEILGYRPDADRPVQPASMPEAPGAQVWDLWPAFFEQRDLRADAAAAALPMPGVPLAPFASSLTGGRRGKTWAGREANLIRHFRKLQPEFADQSRLAHLLGAVIVVMRRVPDCREAHALFSQITDAYASKLAQEMKLRWLVSVCDSFADHGASQAQRAMGIAGSLLANTLKLTETERKIYDIPRPWPPKARWGKGGALFDGMISYWVEKGEMIDLMTARLEAVCAGDPQAGPFTREILARAHRHNTVYRRLVSLAGKPAPPRLDPELQKDLRKLVQELL</sequence>
<name>A8LJA6_DINSH</name>
<accession>A8LJA6</accession>
<dbReference type="AlphaFoldDB" id="A8LJA6"/>
<dbReference type="HOGENOM" id="CLU_581060_0_0_5"/>
<keyword evidence="2" id="KW-1185">Reference proteome</keyword>
<proteinExistence type="predicted"/>
<gene>
    <name evidence="1" type="ordered locus">Dshi_1386</name>
</gene>
<dbReference type="eggNOG" id="ENOG502ZCKS">
    <property type="taxonomic scope" value="Bacteria"/>
</dbReference>
<evidence type="ECO:0000313" key="1">
    <source>
        <dbReference type="EMBL" id="ABV93128.1"/>
    </source>
</evidence>
<dbReference type="Proteomes" id="UP000006833">
    <property type="component" value="Chromosome"/>
</dbReference>